<reference evidence="1" key="1">
    <citation type="submission" date="2014-05" db="EMBL/GenBank/DDBJ databases">
        <authorList>
            <person name="Chronopoulou M."/>
        </authorList>
    </citation>
    <scope>NUCLEOTIDE SEQUENCE</scope>
    <source>
        <tissue evidence="1">Whole organism</tissue>
    </source>
</reference>
<dbReference type="EMBL" id="HACA01008032">
    <property type="protein sequence ID" value="CDW25393.1"/>
    <property type="molecule type" value="Transcribed_RNA"/>
</dbReference>
<proteinExistence type="predicted"/>
<protein>
    <submittedName>
        <fullName evidence="1">Uncharacterized protein</fullName>
    </submittedName>
</protein>
<evidence type="ECO:0000313" key="1">
    <source>
        <dbReference type="EMBL" id="CDW25393.1"/>
    </source>
</evidence>
<sequence>MSVMNCMQVL</sequence>
<accession>A0A0K2TH86</accession>
<organism evidence="1">
    <name type="scientific">Lepeophtheirus salmonis</name>
    <name type="common">Salmon louse</name>
    <name type="synonym">Caligus salmonis</name>
    <dbReference type="NCBI Taxonomy" id="72036"/>
    <lineage>
        <taxon>Eukaryota</taxon>
        <taxon>Metazoa</taxon>
        <taxon>Ecdysozoa</taxon>
        <taxon>Arthropoda</taxon>
        <taxon>Crustacea</taxon>
        <taxon>Multicrustacea</taxon>
        <taxon>Hexanauplia</taxon>
        <taxon>Copepoda</taxon>
        <taxon>Siphonostomatoida</taxon>
        <taxon>Caligidae</taxon>
        <taxon>Lepeophtheirus</taxon>
    </lineage>
</organism>
<name>A0A0K2TH86_LEPSM</name>